<name>A0A9X3UL50_9HYPH</name>
<dbReference type="Pfam" id="PF07486">
    <property type="entry name" value="Hydrolase_2"/>
    <property type="match status" value="1"/>
</dbReference>
<dbReference type="AlphaFoldDB" id="A0A9X3UL50"/>
<dbReference type="InterPro" id="IPR042047">
    <property type="entry name" value="SleB_dom1"/>
</dbReference>
<protein>
    <submittedName>
        <fullName evidence="3">Cell wall hydrolase</fullName>
    </submittedName>
</protein>
<keyword evidence="3" id="KW-0378">Hydrolase</keyword>
<dbReference type="GO" id="GO:0016787">
    <property type="term" value="F:hydrolase activity"/>
    <property type="evidence" value="ECO:0007669"/>
    <property type="project" value="UniProtKB-KW"/>
</dbReference>
<evidence type="ECO:0000259" key="2">
    <source>
        <dbReference type="Pfam" id="PF07486"/>
    </source>
</evidence>
<comment type="caution">
    <text evidence="3">The sequence shown here is derived from an EMBL/GenBank/DDBJ whole genome shotgun (WGS) entry which is preliminary data.</text>
</comment>
<feature type="domain" description="Cell wall hydrolase SleB" evidence="2">
    <location>
        <begin position="69"/>
        <end position="189"/>
    </location>
</feature>
<dbReference type="EMBL" id="JAPJZI010000001">
    <property type="protein sequence ID" value="MDA5398999.1"/>
    <property type="molecule type" value="Genomic_DNA"/>
</dbReference>
<evidence type="ECO:0000313" key="4">
    <source>
        <dbReference type="Proteomes" id="UP001151234"/>
    </source>
</evidence>
<dbReference type="Gene3D" id="1.10.10.2520">
    <property type="entry name" value="Cell wall hydrolase SleB, domain 1"/>
    <property type="match status" value="1"/>
</dbReference>
<feature type="signal peptide" evidence="1">
    <location>
        <begin position="1"/>
        <end position="24"/>
    </location>
</feature>
<accession>A0A9X3UL50</accession>
<reference evidence="3" key="1">
    <citation type="submission" date="2022-11" db="EMBL/GenBank/DDBJ databases">
        <title>Draft genome sequence of Hoeflea poritis E7-10 and Hoeflea prorocentri PM5-8, separated from scleractinian coral Porites lutea and marine dinoflagellate.</title>
        <authorList>
            <person name="Zhang G."/>
            <person name="Wei Q."/>
            <person name="Cai L."/>
        </authorList>
    </citation>
    <scope>NUCLEOTIDE SEQUENCE</scope>
    <source>
        <strain evidence="3">PM5-8</strain>
    </source>
</reference>
<feature type="chain" id="PRO_5040816311" evidence="1">
    <location>
        <begin position="25"/>
        <end position="228"/>
    </location>
</feature>
<dbReference type="InterPro" id="IPR011105">
    <property type="entry name" value="Cell_wall_hydrolase_SleB"/>
</dbReference>
<gene>
    <name evidence="3" type="ORF">OQ273_10485</name>
</gene>
<organism evidence="3 4">
    <name type="scientific">Hoeflea prorocentri</name>
    <dbReference type="NCBI Taxonomy" id="1922333"/>
    <lineage>
        <taxon>Bacteria</taxon>
        <taxon>Pseudomonadati</taxon>
        <taxon>Pseudomonadota</taxon>
        <taxon>Alphaproteobacteria</taxon>
        <taxon>Hyphomicrobiales</taxon>
        <taxon>Rhizobiaceae</taxon>
        <taxon>Hoeflea</taxon>
    </lineage>
</organism>
<sequence length="228" mass="25134">MFRLFASILTWMCLTMALSLPAHAASALMFNMTMASPKMLMVSPQSPLSATADAEGFCLALAIYHEARGEPDPGQYAVSITVLNRVRSGAYPDSICDVVYQNAERLNRCQFSFACDRLSDFPGNLEAFAKARRIAEFTNGVQPLLDNEAVLGSPFATVGVMTHYHRFDVRPVWSRKLKRLGQVGDHIFFKSDRVVKRYRKIKKPVPAELAAFGGPGPVYPAVADKPSS</sequence>
<evidence type="ECO:0000313" key="3">
    <source>
        <dbReference type="EMBL" id="MDA5398999.1"/>
    </source>
</evidence>
<proteinExistence type="predicted"/>
<dbReference type="RefSeq" id="WP_267990447.1">
    <property type="nucleotide sequence ID" value="NZ_JAPJZI010000001.1"/>
</dbReference>
<keyword evidence="4" id="KW-1185">Reference proteome</keyword>
<dbReference type="Proteomes" id="UP001151234">
    <property type="component" value="Unassembled WGS sequence"/>
</dbReference>
<evidence type="ECO:0000256" key="1">
    <source>
        <dbReference type="SAM" id="SignalP"/>
    </source>
</evidence>
<keyword evidence="1" id="KW-0732">Signal</keyword>